<dbReference type="STRING" id="428990.SAMN06295987_103109"/>
<dbReference type="InterPro" id="IPR003680">
    <property type="entry name" value="Flavodoxin_fold"/>
</dbReference>
<keyword evidence="9" id="KW-1185">Reference proteome</keyword>
<dbReference type="Proteomes" id="UP000190989">
    <property type="component" value="Unassembled WGS sequence"/>
</dbReference>
<keyword evidence="3 6" id="KW-0560">Oxidoreductase</keyword>
<dbReference type="EC" id="1.6.5.-" evidence="6"/>
<comment type="catalytic activity">
    <reaction evidence="6">
        <text>2 a quinone + NADH + H(+) = 2 a 1,4-benzosemiquinone + NAD(+)</text>
        <dbReference type="Rhea" id="RHEA:65952"/>
        <dbReference type="ChEBI" id="CHEBI:15378"/>
        <dbReference type="ChEBI" id="CHEBI:57540"/>
        <dbReference type="ChEBI" id="CHEBI:57945"/>
        <dbReference type="ChEBI" id="CHEBI:132124"/>
        <dbReference type="ChEBI" id="CHEBI:134225"/>
    </reaction>
</comment>
<feature type="binding site" evidence="6">
    <location>
        <begin position="122"/>
        <end position="125"/>
    </location>
    <ligand>
        <name>FMN</name>
        <dbReference type="ChEBI" id="CHEBI:58210"/>
    </ligand>
</feature>
<protein>
    <recommendedName>
        <fullName evidence="6">FMN dependent NADH:quinone oxidoreductase</fullName>
        <ecNumber evidence="6">1.6.5.-</ecNumber>
    </recommendedName>
    <alternativeName>
        <fullName evidence="6">Azo-dye reductase</fullName>
    </alternativeName>
    <alternativeName>
        <fullName evidence="6">FMN-dependent NADH-azo compound oxidoreductase</fullName>
    </alternativeName>
    <alternativeName>
        <fullName evidence="6">FMN-dependent NADH-azoreductase</fullName>
        <ecNumber evidence="6">1.7.1.17</ecNumber>
    </alternativeName>
</protein>
<dbReference type="PANTHER" id="PTHR43741:SF4">
    <property type="entry name" value="FMN-DEPENDENT NADH:QUINONE OXIDOREDUCTASE"/>
    <property type="match status" value="1"/>
</dbReference>
<dbReference type="GO" id="GO:0016655">
    <property type="term" value="F:oxidoreductase activity, acting on NAD(P)H, quinone or similar compound as acceptor"/>
    <property type="evidence" value="ECO:0007669"/>
    <property type="project" value="InterPro"/>
</dbReference>
<sequence>MLSKGIGPRTTRNATRLVWLPDLRRPHLSSYYLPIFIPNERPHVKLLHLDSSILNENSATRAISAAVVEHLKQNDPAIEVTYRDLAAAPLPHVTLPALAGDESAALVEELLSADILVIGVPMYNFGMPTQLKAWFDHVLVAGRTFRYTAEGPQGLAGDKHVFVCMGRGGFYSEGPMAAMEHAESHVKAMLGFIGITDPAVIAAEGIAISPEQREASLKAALDQIAELQIRGTAPVT</sequence>
<evidence type="ECO:0000313" key="9">
    <source>
        <dbReference type="Proteomes" id="UP000190989"/>
    </source>
</evidence>
<comment type="caution">
    <text evidence="6">Lacks conserved residue(s) required for the propagation of feature annotation.</text>
</comment>
<evidence type="ECO:0000256" key="3">
    <source>
        <dbReference type="ARBA" id="ARBA00023002"/>
    </source>
</evidence>
<keyword evidence="2 6" id="KW-0288">FMN</keyword>
<comment type="cofactor">
    <cofactor evidence="6">
        <name>FMN</name>
        <dbReference type="ChEBI" id="CHEBI:58210"/>
    </cofactor>
    <text evidence="6">Binds 1 FMN per subunit.</text>
</comment>
<comment type="similarity">
    <text evidence="6">Belongs to the azoreductase type 1 family.</text>
</comment>
<proteinExistence type="inferred from homology"/>
<comment type="function">
    <text evidence="6">Quinone reductase that provides resistance to thiol-specific stress caused by electrophilic quinones.</text>
</comment>
<feature type="domain" description="Flavodoxin-like fold" evidence="7">
    <location>
        <begin position="45"/>
        <end position="226"/>
    </location>
</feature>
<gene>
    <name evidence="6" type="primary">azoR</name>
    <name evidence="8" type="ORF">SAMN06295987_103109</name>
</gene>
<dbReference type="GO" id="GO:0009055">
    <property type="term" value="F:electron transfer activity"/>
    <property type="evidence" value="ECO:0007669"/>
    <property type="project" value="UniProtKB-UniRule"/>
</dbReference>
<reference evidence="9" key="1">
    <citation type="submission" date="2017-02" db="EMBL/GenBank/DDBJ databases">
        <authorList>
            <person name="Varghese N."/>
            <person name="Submissions S."/>
        </authorList>
    </citation>
    <scope>NUCLEOTIDE SEQUENCE [LARGE SCALE GENOMIC DNA]</scope>
    <source>
        <strain evidence="9">SM117</strain>
    </source>
</reference>
<dbReference type="Gene3D" id="3.40.50.360">
    <property type="match status" value="1"/>
</dbReference>
<dbReference type="EC" id="1.7.1.17" evidence="6"/>
<dbReference type="PANTHER" id="PTHR43741">
    <property type="entry name" value="FMN-DEPENDENT NADH-AZOREDUCTASE 1"/>
    <property type="match status" value="1"/>
</dbReference>
<comment type="catalytic activity">
    <reaction evidence="5">
        <text>N,N-dimethyl-1,4-phenylenediamine + anthranilate + 2 NAD(+) = 2-(4-dimethylaminophenyl)diazenylbenzoate + 2 NADH + 2 H(+)</text>
        <dbReference type="Rhea" id="RHEA:55872"/>
        <dbReference type="ChEBI" id="CHEBI:15378"/>
        <dbReference type="ChEBI" id="CHEBI:15783"/>
        <dbReference type="ChEBI" id="CHEBI:16567"/>
        <dbReference type="ChEBI" id="CHEBI:57540"/>
        <dbReference type="ChEBI" id="CHEBI:57945"/>
        <dbReference type="ChEBI" id="CHEBI:71579"/>
        <dbReference type="EC" id="1.7.1.17"/>
    </reaction>
    <physiologicalReaction direction="right-to-left" evidence="5">
        <dbReference type="Rhea" id="RHEA:55874"/>
    </physiologicalReaction>
</comment>
<keyword evidence="4 6" id="KW-0520">NAD</keyword>
<dbReference type="InterPro" id="IPR023048">
    <property type="entry name" value="NADH:quinone_OxRdtase_FMN_depd"/>
</dbReference>
<dbReference type="AlphaFoldDB" id="A0A1U6HUP6"/>
<organism evidence="8 9">
    <name type="scientific">Novosphingobium mathurense</name>
    <dbReference type="NCBI Taxonomy" id="428990"/>
    <lineage>
        <taxon>Bacteria</taxon>
        <taxon>Pseudomonadati</taxon>
        <taxon>Pseudomonadota</taxon>
        <taxon>Alphaproteobacteria</taxon>
        <taxon>Sphingomonadales</taxon>
        <taxon>Sphingomonadaceae</taxon>
        <taxon>Novosphingobium</taxon>
    </lineage>
</organism>
<evidence type="ECO:0000256" key="1">
    <source>
        <dbReference type="ARBA" id="ARBA00022630"/>
    </source>
</evidence>
<name>A0A1U6HUP6_9SPHN</name>
<dbReference type="GO" id="GO:0016652">
    <property type="term" value="F:oxidoreductase activity, acting on NAD(P)H as acceptor"/>
    <property type="evidence" value="ECO:0007669"/>
    <property type="project" value="UniProtKB-UniRule"/>
</dbReference>
<comment type="subunit">
    <text evidence="6">Homodimer.</text>
</comment>
<evidence type="ECO:0000313" key="8">
    <source>
        <dbReference type="EMBL" id="SLJ99530.1"/>
    </source>
</evidence>
<dbReference type="InterPro" id="IPR029039">
    <property type="entry name" value="Flavoprotein-like_sf"/>
</dbReference>
<dbReference type="InterPro" id="IPR050104">
    <property type="entry name" value="FMN-dep_NADH:Q_OxRdtase_AzoR1"/>
</dbReference>
<dbReference type="SUPFAM" id="SSF52218">
    <property type="entry name" value="Flavoproteins"/>
    <property type="match status" value="1"/>
</dbReference>
<keyword evidence="1 6" id="KW-0285">Flavoprotein</keyword>
<evidence type="ECO:0000259" key="7">
    <source>
        <dbReference type="Pfam" id="PF02525"/>
    </source>
</evidence>
<accession>A0A1U6HUP6</accession>
<evidence type="ECO:0000256" key="5">
    <source>
        <dbReference type="ARBA" id="ARBA00048542"/>
    </source>
</evidence>
<dbReference type="GO" id="GO:0010181">
    <property type="term" value="F:FMN binding"/>
    <property type="evidence" value="ECO:0007669"/>
    <property type="project" value="UniProtKB-UniRule"/>
</dbReference>
<feature type="binding site" evidence="6">
    <location>
        <position position="52"/>
    </location>
    <ligand>
        <name>FMN</name>
        <dbReference type="ChEBI" id="CHEBI:58210"/>
    </ligand>
</feature>
<evidence type="ECO:0000256" key="4">
    <source>
        <dbReference type="ARBA" id="ARBA00023027"/>
    </source>
</evidence>
<evidence type="ECO:0000256" key="2">
    <source>
        <dbReference type="ARBA" id="ARBA00022643"/>
    </source>
</evidence>
<dbReference type="EMBL" id="FVZE01000003">
    <property type="protein sequence ID" value="SLJ99530.1"/>
    <property type="molecule type" value="Genomic_DNA"/>
</dbReference>
<dbReference type="Pfam" id="PF02525">
    <property type="entry name" value="Flavodoxin_2"/>
    <property type="match status" value="1"/>
</dbReference>
<dbReference type="HAMAP" id="MF_01216">
    <property type="entry name" value="Azoreductase_type1"/>
    <property type="match status" value="1"/>
</dbReference>
<evidence type="ECO:0000256" key="6">
    <source>
        <dbReference type="HAMAP-Rule" id="MF_01216"/>
    </source>
</evidence>
<comment type="function">
    <text evidence="6">Also exhibits azoreductase activity. Catalyzes the reductive cleavage of the azo bond in aromatic azo compounds to the corresponding amines.</text>
</comment>